<dbReference type="Proteomes" id="UP001589627">
    <property type="component" value="Unassembled WGS sequence"/>
</dbReference>
<comment type="caution">
    <text evidence="2">The sequence shown here is derived from an EMBL/GenBank/DDBJ whole genome shotgun (WGS) entry which is preliminary data.</text>
</comment>
<feature type="compositionally biased region" description="Polar residues" evidence="1">
    <location>
        <begin position="327"/>
        <end position="338"/>
    </location>
</feature>
<evidence type="ECO:0000313" key="3">
    <source>
        <dbReference type="Proteomes" id="UP001589627"/>
    </source>
</evidence>
<dbReference type="EMBL" id="JBHLZP010000575">
    <property type="protein sequence ID" value="MFB9838786.1"/>
    <property type="molecule type" value="Genomic_DNA"/>
</dbReference>
<protein>
    <recommendedName>
        <fullName evidence="4">DUF222 domain-containing protein</fullName>
    </recommendedName>
</protein>
<dbReference type="RefSeq" id="WP_378211874.1">
    <property type="nucleotide sequence ID" value="NZ_JBHLZP010000575.1"/>
</dbReference>
<reference evidence="2 3" key="1">
    <citation type="submission" date="2024-09" db="EMBL/GenBank/DDBJ databases">
        <authorList>
            <person name="Sun Q."/>
            <person name="Mori K."/>
        </authorList>
    </citation>
    <scope>NUCLEOTIDE SEQUENCE [LARGE SCALE GENOMIC DNA]</scope>
    <source>
        <strain evidence="2 3">TBRC 0563</strain>
    </source>
</reference>
<keyword evidence="3" id="KW-1185">Reference proteome</keyword>
<evidence type="ECO:0000256" key="1">
    <source>
        <dbReference type="SAM" id="MobiDB-lite"/>
    </source>
</evidence>
<proteinExistence type="predicted"/>
<accession>A0ABV5YW90</accession>
<name>A0ABV5YW90_9ACTN</name>
<evidence type="ECO:0008006" key="4">
    <source>
        <dbReference type="Google" id="ProtNLM"/>
    </source>
</evidence>
<evidence type="ECO:0000313" key="2">
    <source>
        <dbReference type="EMBL" id="MFB9838786.1"/>
    </source>
</evidence>
<sequence length="350" mass="37630">MAKARGEALPKPESLARWEKDYGAVSPLYQQLFCEVYGCSPAELGFVTEPEAPEPEPLEELAAELTRASPVDIEVADLLQAQTGAIRRLDARQGAQLIHDQIRTHVEKLNCHAVRTRRRLFAKVLADASALAGWQALDVGAPRESWEHFERAKAAVKDAEEPSSLASTAAEQASVLLDLGDAELVAELVGHARHQAATALPALMRTWPAAAHTEILPATGNADDAERRTLDEASGLLPDESGDVPPYPVLSKSHPTRWRGNCLVRLGDKDAIEELTTGLAAVAGAYARPEAGARIDLTVTLFVRGEQAIAEEHLRSARWPAAPAHSAKSTGSTPSQHVLNIPPMTAPLRP</sequence>
<feature type="region of interest" description="Disordered" evidence="1">
    <location>
        <begin position="319"/>
        <end position="350"/>
    </location>
</feature>
<organism evidence="2 3">
    <name type="scientific">Actinoallomurus acaciae</name>
    <dbReference type="NCBI Taxonomy" id="502577"/>
    <lineage>
        <taxon>Bacteria</taxon>
        <taxon>Bacillati</taxon>
        <taxon>Actinomycetota</taxon>
        <taxon>Actinomycetes</taxon>
        <taxon>Streptosporangiales</taxon>
        <taxon>Thermomonosporaceae</taxon>
        <taxon>Actinoallomurus</taxon>
    </lineage>
</organism>
<gene>
    <name evidence="2" type="ORF">ACFFNX_42240</name>
</gene>